<protein>
    <submittedName>
        <fullName evidence="2">DUF2252 domain-containing protein</fullName>
    </submittedName>
</protein>
<dbReference type="Proteomes" id="UP001367030">
    <property type="component" value="Unassembled WGS sequence"/>
</dbReference>
<dbReference type="PANTHER" id="PTHR39441">
    <property type="entry name" value="DUF2252 DOMAIN-CONTAINING PROTEIN"/>
    <property type="match status" value="1"/>
</dbReference>
<keyword evidence="3" id="KW-1185">Reference proteome</keyword>
<accession>A0ABU8X5W4</accession>
<evidence type="ECO:0000256" key="1">
    <source>
        <dbReference type="SAM" id="MobiDB-lite"/>
    </source>
</evidence>
<evidence type="ECO:0000313" key="2">
    <source>
        <dbReference type="EMBL" id="MEJ8855212.1"/>
    </source>
</evidence>
<dbReference type="EMBL" id="JBBKZS010000004">
    <property type="protein sequence ID" value="MEJ8855212.1"/>
    <property type="molecule type" value="Genomic_DNA"/>
</dbReference>
<organism evidence="2 3">
    <name type="scientific">Variovorax robiniae</name>
    <dbReference type="NCBI Taxonomy" id="1836199"/>
    <lineage>
        <taxon>Bacteria</taxon>
        <taxon>Pseudomonadati</taxon>
        <taxon>Pseudomonadota</taxon>
        <taxon>Betaproteobacteria</taxon>
        <taxon>Burkholderiales</taxon>
        <taxon>Comamonadaceae</taxon>
        <taxon>Variovorax</taxon>
    </lineage>
</organism>
<proteinExistence type="predicted"/>
<comment type="caution">
    <text evidence="2">The sequence shown here is derived from an EMBL/GenBank/DDBJ whole genome shotgun (WGS) entry which is preliminary data.</text>
</comment>
<feature type="region of interest" description="Disordered" evidence="1">
    <location>
        <begin position="1"/>
        <end position="32"/>
    </location>
</feature>
<dbReference type="Pfam" id="PF10009">
    <property type="entry name" value="DUF2252"/>
    <property type="match status" value="1"/>
</dbReference>
<dbReference type="RefSeq" id="WP_340335298.1">
    <property type="nucleotide sequence ID" value="NZ_JBBKZS010000004.1"/>
</dbReference>
<name>A0ABU8X5W4_9BURK</name>
<reference evidence="2 3" key="1">
    <citation type="submission" date="2024-03" db="EMBL/GenBank/DDBJ databases">
        <title>Novel species of the genus Variovorax.</title>
        <authorList>
            <person name="Liu Q."/>
            <person name="Xin Y.-H."/>
        </authorList>
    </citation>
    <scope>NUCLEOTIDE SEQUENCE [LARGE SCALE GENOMIC DNA]</scope>
    <source>
        <strain evidence="2 3">KACC 18901</strain>
    </source>
</reference>
<dbReference type="InterPro" id="IPR018721">
    <property type="entry name" value="DUF2252"/>
</dbReference>
<sequence length="466" mass="52334">MAKDSKQKPAAPTRPRLSRDEQQALGKSLREKCPRDSHAIWVPRPHRPSPLALIEQSNKGRVPGLIPLRMGRMVRTPFTFYRGAALNMADDLAKTPANGQRVQACGDCHLMNFGAFATPERRMIFDLNDMDETLSAPWEWDLKRLAASFVLACRNNRFSEGTARDAVMACVRSYRERMAEYSQMSALDTWYSRIEIKQAVDALSNENGRKRLEKRIAQARARSVLEHDFPKLAAMRGETPTIKDNPPLVYHPRDDHEKSVLEQAQDAFALYRETIQEDRRTLLDRYELKDIAFKVVGVGSVGTFCGVLLLMASETDPLFLQVKEARPSVLAAYAGKTPYPNEGQRVVNGYRRIQSASDIFLGWSKGLHGRHYFVRQLRDMKVSAEVEIMAPGTMSEYAALCGWTLARAHARSGAPAEISGYLGKSETFDKAITKFGVAYADQTEVDHKVLLDAVRSGQVEVTVEPE</sequence>
<dbReference type="PANTHER" id="PTHR39441:SF1">
    <property type="entry name" value="DUF2252 DOMAIN-CONTAINING PROTEIN"/>
    <property type="match status" value="1"/>
</dbReference>
<evidence type="ECO:0000313" key="3">
    <source>
        <dbReference type="Proteomes" id="UP001367030"/>
    </source>
</evidence>
<gene>
    <name evidence="2" type="ORF">WKW79_11565</name>
</gene>
<feature type="compositionally biased region" description="Basic and acidic residues" evidence="1">
    <location>
        <begin position="17"/>
        <end position="32"/>
    </location>
</feature>